<feature type="transmembrane region" description="Helical" evidence="5">
    <location>
        <begin position="37"/>
        <end position="60"/>
    </location>
</feature>
<evidence type="ECO:0000256" key="3">
    <source>
        <dbReference type="ARBA" id="ARBA00022514"/>
    </source>
</evidence>
<dbReference type="GeneID" id="111859932"/>
<name>A0A3B3QFB4_9TELE</name>
<dbReference type="OrthoDB" id="6072476at2759"/>
<accession>A0A3B3QFB4</accession>
<dbReference type="Proteomes" id="UP000261540">
    <property type="component" value="Unplaced"/>
</dbReference>
<evidence type="ECO:0000256" key="2">
    <source>
        <dbReference type="ARBA" id="ARBA00008670"/>
    </source>
</evidence>
<comment type="similarity">
    <text evidence="2">Belongs to the tumor necrosis factor family.</text>
</comment>
<dbReference type="STRING" id="1676925.ENSPKIP00000004285"/>
<dbReference type="GO" id="GO:0005615">
    <property type="term" value="C:extracellular space"/>
    <property type="evidence" value="ECO:0007669"/>
    <property type="project" value="UniProtKB-KW"/>
</dbReference>
<protein>
    <submittedName>
        <fullName evidence="7">TNF superfamily member 14</fullName>
    </submittedName>
</protein>
<dbReference type="GO" id="GO:0016020">
    <property type="term" value="C:membrane"/>
    <property type="evidence" value="ECO:0007669"/>
    <property type="project" value="UniProtKB-SubCell"/>
</dbReference>
<dbReference type="GO" id="GO:0005125">
    <property type="term" value="F:cytokine activity"/>
    <property type="evidence" value="ECO:0007669"/>
    <property type="project" value="UniProtKB-KW"/>
</dbReference>
<organism evidence="7 8">
    <name type="scientific">Paramormyrops kingsleyae</name>
    <dbReference type="NCBI Taxonomy" id="1676925"/>
    <lineage>
        <taxon>Eukaryota</taxon>
        <taxon>Metazoa</taxon>
        <taxon>Chordata</taxon>
        <taxon>Craniata</taxon>
        <taxon>Vertebrata</taxon>
        <taxon>Euteleostomi</taxon>
        <taxon>Actinopterygii</taxon>
        <taxon>Neopterygii</taxon>
        <taxon>Teleostei</taxon>
        <taxon>Osteoglossocephala</taxon>
        <taxon>Osteoglossomorpha</taxon>
        <taxon>Osteoglossiformes</taxon>
        <taxon>Mormyridae</taxon>
        <taxon>Paramormyrops</taxon>
    </lineage>
</organism>
<comment type="subcellular location">
    <subcellularLocation>
        <location evidence="1">Membrane</location>
    </subcellularLocation>
</comment>
<dbReference type="SMART" id="SM00207">
    <property type="entry name" value="TNF"/>
    <property type="match status" value="1"/>
</dbReference>
<evidence type="ECO:0000313" key="7">
    <source>
        <dbReference type="Ensembl" id="ENSPKIP00000004285.1"/>
    </source>
</evidence>
<dbReference type="PANTHER" id="PTHR11471">
    <property type="entry name" value="TUMOR NECROSIS FACTOR FAMILY MEMBER"/>
    <property type="match status" value="1"/>
</dbReference>
<evidence type="ECO:0000259" key="6">
    <source>
        <dbReference type="PROSITE" id="PS50049"/>
    </source>
</evidence>
<dbReference type="Pfam" id="PF00229">
    <property type="entry name" value="TNF"/>
    <property type="match status" value="1"/>
</dbReference>
<keyword evidence="4 5" id="KW-0472">Membrane</keyword>
<dbReference type="GeneTree" id="ENSGT01060000248544"/>
<keyword evidence="3" id="KW-0202">Cytokine</keyword>
<keyword evidence="8" id="KW-1185">Reference proteome</keyword>
<dbReference type="Gene3D" id="2.60.120.40">
    <property type="match status" value="1"/>
</dbReference>
<dbReference type="PROSITE" id="PS50049">
    <property type="entry name" value="THD_2"/>
    <property type="match status" value="1"/>
</dbReference>
<keyword evidence="5" id="KW-1133">Transmembrane helix</keyword>
<dbReference type="PANTHER" id="PTHR11471:SF34">
    <property type="entry name" value="TUMOR NECROSIS FACTOR LIGAND SUPERFAMILY MEMBER 14"/>
    <property type="match status" value="1"/>
</dbReference>
<dbReference type="CDD" id="cd00184">
    <property type="entry name" value="TNF"/>
    <property type="match status" value="1"/>
</dbReference>
<dbReference type="InterPro" id="IPR008983">
    <property type="entry name" value="Tumour_necrosis_fac-like_dom"/>
</dbReference>
<evidence type="ECO:0000256" key="5">
    <source>
        <dbReference type="SAM" id="Phobius"/>
    </source>
</evidence>
<dbReference type="GO" id="GO:0006955">
    <property type="term" value="P:immune response"/>
    <property type="evidence" value="ECO:0007669"/>
    <property type="project" value="InterPro"/>
</dbReference>
<reference evidence="7" key="2">
    <citation type="submission" date="2025-09" db="UniProtKB">
        <authorList>
            <consortium name="Ensembl"/>
        </authorList>
    </citation>
    <scope>IDENTIFICATION</scope>
</reference>
<evidence type="ECO:0000256" key="4">
    <source>
        <dbReference type="ARBA" id="ARBA00023136"/>
    </source>
</evidence>
<evidence type="ECO:0000313" key="8">
    <source>
        <dbReference type="Proteomes" id="UP000261540"/>
    </source>
</evidence>
<dbReference type="GO" id="GO:0005164">
    <property type="term" value="F:tumor necrosis factor receptor binding"/>
    <property type="evidence" value="ECO:0007669"/>
    <property type="project" value="InterPro"/>
</dbReference>
<sequence>MEGASVSPQVFVVDSQAGPLPRPAASPWQLSKTACRLLFLLVFLALFGMAVEACFVYYLFKHSPSSLQEDHGPTALKGSSDLENKVIVPGKNRMQASVSPSKPSAHLTGSSNNGLLMWGEFGDAFLHDMKIQDNKLYVTKEGFYYIYSSIMFIEPHLGPFKHSVLRHTPRYGSELELMKAICYSSQEQKMSNMRNSYLGGTFRLYAGDSLSIKLENNTLVRHQLVTDNFFGAFMI</sequence>
<keyword evidence="5" id="KW-0812">Transmembrane</keyword>
<feature type="domain" description="THD" evidence="6">
    <location>
        <begin position="103"/>
        <end position="235"/>
    </location>
</feature>
<dbReference type="SUPFAM" id="SSF49842">
    <property type="entry name" value="TNF-like"/>
    <property type="match status" value="1"/>
</dbReference>
<proteinExistence type="inferred from homology"/>
<dbReference type="Ensembl" id="ENSPKIT00000028267.1">
    <property type="protein sequence ID" value="ENSPKIP00000004285.1"/>
    <property type="gene ID" value="ENSPKIG00000021460.1"/>
</dbReference>
<dbReference type="InterPro" id="IPR006052">
    <property type="entry name" value="TNF_dom"/>
</dbReference>
<dbReference type="AlphaFoldDB" id="A0A3B3QFB4"/>
<dbReference type="KEGG" id="pki:111859932"/>
<dbReference type="RefSeq" id="XP_072567929.1">
    <property type="nucleotide sequence ID" value="XM_072711828.1"/>
</dbReference>
<evidence type="ECO:0000256" key="1">
    <source>
        <dbReference type="ARBA" id="ARBA00004370"/>
    </source>
</evidence>
<reference evidence="7" key="1">
    <citation type="submission" date="2025-08" db="UniProtKB">
        <authorList>
            <consortium name="Ensembl"/>
        </authorList>
    </citation>
    <scope>IDENTIFICATION</scope>
</reference>